<dbReference type="PANTHER" id="PTHR46182:SF2">
    <property type="entry name" value="FI19480P1"/>
    <property type="match status" value="1"/>
</dbReference>
<keyword evidence="3" id="KW-0732">Signal</keyword>
<evidence type="ECO:0000259" key="4">
    <source>
        <dbReference type="SMART" id="SM00089"/>
    </source>
</evidence>
<dbReference type="InterPro" id="IPR055372">
    <property type="entry name" value="CBM96"/>
</dbReference>
<dbReference type="SMART" id="SM00089">
    <property type="entry name" value="PKD"/>
    <property type="match status" value="1"/>
</dbReference>
<dbReference type="NCBIfam" id="NF033679">
    <property type="entry name" value="DNRLRE_dom"/>
    <property type="match status" value="1"/>
</dbReference>
<evidence type="ECO:0000313" key="6">
    <source>
        <dbReference type="Proteomes" id="UP000317010"/>
    </source>
</evidence>
<name>A0A562U0A9_9SPHI</name>
<evidence type="ECO:0000313" key="5">
    <source>
        <dbReference type="EMBL" id="TWI99291.1"/>
    </source>
</evidence>
<evidence type="ECO:0000256" key="3">
    <source>
        <dbReference type="ARBA" id="ARBA00022729"/>
    </source>
</evidence>
<dbReference type="Pfam" id="PF24517">
    <property type="entry name" value="CBM96"/>
    <property type="match status" value="1"/>
</dbReference>
<evidence type="ECO:0000256" key="2">
    <source>
        <dbReference type="ARBA" id="ARBA00022525"/>
    </source>
</evidence>
<organism evidence="5 6">
    <name type="scientific">Mucilaginibacter frigoritolerans</name>
    <dbReference type="NCBI Taxonomy" id="652788"/>
    <lineage>
        <taxon>Bacteria</taxon>
        <taxon>Pseudomonadati</taxon>
        <taxon>Bacteroidota</taxon>
        <taxon>Sphingobacteriia</taxon>
        <taxon>Sphingobacteriales</taxon>
        <taxon>Sphingobacteriaceae</taxon>
        <taxon>Mucilaginibacter</taxon>
    </lineage>
</organism>
<dbReference type="SUPFAM" id="SSF49299">
    <property type="entry name" value="PKD domain"/>
    <property type="match status" value="1"/>
</dbReference>
<feature type="domain" description="PKD/Chitinase" evidence="4">
    <location>
        <begin position="34"/>
        <end position="122"/>
    </location>
</feature>
<dbReference type="GO" id="GO:0005576">
    <property type="term" value="C:extracellular region"/>
    <property type="evidence" value="ECO:0007669"/>
    <property type="project" value="UniProtKB-SubCell"/>
</dbReference>
<dbReference type="Pfam" id="PF22352">
    <property type="entry name" value="K319L-like_PKD"/>
    <property type="match status" value="1"/>
</dbReference>
<dbReference type="PANTHER" id="PTHR46182">
    <property type="entry name" value="FI19480P1"/>
    <property type="match status" value="1"/>
</dbReference>
<gene>
    <name evidence="5" type="ORF">JN11_02608</name>
</gene>
<accession>A0A562U0A9</accession>
<protein>
    <recommendedName>
        <fullName evidence="4">PKD/Chitinase domain-containing protein</fullName>
    </recommendedName>
</protein>
<sequence length="310" mass="33362">MSIKHCFFIYCCFIIFIINGCTKNDNPAAAIKPVAKAPVDTTITLPVNSVTLAGKGTATTGLIVAYLWSQVSGPAEASMVNEGSAVVTINGLIAGKYLFQFMVTDSKGLTGVDTVSVTVNQGKTVTLNLSPSNNPTEFNLGLLGSQDLSNPTSIEEPLCAWTINGVPVTLRDLLKFDLSSIPQNATILKADLYLYSDTIPKNGDLIHANFGADNSVLVQQAASAWDASTLNWFNQPAGLTSNQVIIPSTNQPFLNVDVNVTSIVSSMVNNNANYGFKLSVQNEVIYTSRIFCSSYYTDATRHPRIIITYK</sequence>
<dbReference type="GO" id="GO:0016020">
    <property type="term" value="C:membrane"/>
    <property type="evidence" value="ECO:0007669"/>
    <property type="project" value="TreeGrafter"/>
</dbReference>
<reference evidence="5 6" key="1">
    <citation type="submission" date="2019-07" db="EMBL/GenBank/DDBJ databases">
        <title>Genomic Encyclopedia of Archaeal and Bacterial Type Strains, Phase II (KMG-II): from individual species to whole genera.</title>
        <authorList>
            <person name="Goeker M."/>
        </authorList>
    </citation>
    <scope>NUCLEOTIDE SEQUENCE [LARGE SCALE GENOMIC DNA]</scope>
    <source>
        <strain evidence="5 6">ATCC BAA-1854</strain>
    </source>
</reference>
<dbReference type="Proteomes" id="UP000317010">
    <property type="component" value="Unassembled WGS sequence"/>
</dbReference>
<dbReference type="InterPro" id="IPR029865">
    <property type="entry name" value="KIAA0319-like"/>
</dbReference>
<dbReference type="EMBL" id="VLLI01000007">
    <property type="protein sequence ID" value="TWI99291.1"/>
    <property type="molecule type" value="Genomic_DNA"/>
</dbReference>
<dbReference type="Gene3D" id="2.60.40.10">
    <property type="entry name" value="Immunoglobulins"/>
    <property type="match status" value="1"/>
</dbReference>
<dbReference type="InterPro" id="IPR022409">
    <property type="entry name" value="PKD/Chitinase_dom"/>
</dbReference>
<dbReference type="GO" id="GO:0031410">
    <property type="term" value="C:cytoplasmic vesicle"/>
    <property type="evidence" value="ECO:0007669"/>
    <property type="project" value="TreeGrafter"/>
</dbReference>
<proteinExistence type="predicted"/>
<dbReference type="OrthoDB" id="661558at2"/>
<keyword evidence="6" id="KW-1185">Reference proteome</keyword>
<comment type="subcellular location">
    <subcellularLocation>
        <location evidence="1">Secreted</location>
    </subcellularLocation>
</comment>
<dbReference type="AlphaFoldDB" id="A0A562U0A9"/>
<evidence type="ECO:0000256" key="1">
    <source>
        <dbReference type="ARBA" id="ARBA00004613"/>
    </source>
</evidence>
<keyword evidence="2" id="KW-0964">Secreted</keyword>
<dbReference type="InterPro" id="IPR013783">
    <property type="entry name" value="Ig-like_fold"/>
</dbReference>
<dbReference type="InterPro" id="IPR035986">
    <property type="entry name" value="PKD_dom_sf"/>
</dbReference>
<comment type="caution">
    <text evidence="5">The sequence shown here is derived from an EMBL/GenBank/DDBJ whole genome shotgun (WGS) entry which is preliminary data.</text>
</comment>
<dbReference type="RefSeq" id="WP_144913114.1">
    <property type="nucleotide sequence ID" value="NZ_VLLI01000007.1"/>
</dbReference>